<accession>A0A397JC09</accession>
<comment type="caution">
    <text evidence="1">The sequence shown here is derived from an EMBL/GenBank/DDBJ whole genome shotgun (WGS) entry which is preliminary data.</text>
</comment>
<protein>
    <submittedName>
        <fullName evidence="1">Uncharacterized protein</fullName>
    </submittedName>
</protein>
<keyword evidence="2" id="KW-1185">Reference proteome</keyword>
<evidence type="ECO:0000313" key="1">
    <source>
        <dbReference type="EMBL" id="RHZ84642.1"/>
    </source>
</evidence>
<reference evidence="1 2" key="1">
    <citation type="submission" date="2018-08" db="EMBL/GenBank/DDBJ databases">
        <title>Genome and evolution of the arbuscular mycorrhizal fungus Diversispora epigaea (formerly Glomus versiforme) and its bacterial endosymbionts.</title>
        <authorList>
            <person name="Sun X."/>
            <person name="Fei Z."/>
            <person name="Harrison M."/>
        </authorList>
    </citation>
    <scope>NUCLEOTIDE SEQUENCE [LARGE SCALE GENOMIC DNA]</scope>
    <source>
        <strain evidence="1 2">IT104</strain>
    </source>
</reference>
<dbReference type="OrthoDB" id="2447036at2759"/>
<gene>
    <name evidence="1" type="ORF">Glove_78g51</name>
</gene>
<name>A0A397JC09_9GLOM</name>
<organism evidence="1 2">
    <name type="scientific">Diversispora epigaea</name>
    <dbReference type="NCBI Taxonomy" id="1348612"/>
    <lineage>
        <taxon>Eukaryota</taxon>
        <taxon>Fungi</taxon>
        <taxon>Fungi incertae sedis</taxon>
        <taxon>Mucoromycota</taxon>
        <taxon>Glomeromycotina</taxon>
        <taxon>Glomeromycetes</taxon>
        <taxon>Diversisporales</taxon>
        <taxon>Diversisporaceae</taxon>
        <taxon>Diversispora</taxon>
    </lineage>
</organism>
<dbReference type="Proteomes" id="UP000266861">
    <property type="component" value="Unassembled WGS sequence"/>
</dbReference>
<dbReference type="EMBL" id="PQFF01000074">
    <property type="protein sequence ID" value="RHZ84642.1"/>
    <property type="molecule type" value="Genomic_DNA"/>
</dbReference>
<evidence type="ECO:0000313" key="2">
    <source>
        <dbReference type="Proteomes" id="UP000266861"/>
    </source>
</evidence>
<dbReference type="AlphaFoldDB" id="A0A397JC09"/>
<proteinExistence type="predicted"/>
<sequence length="135" mass="15532">MGPMLSDNWPSLRKIGYGYFLDSVEIWVTPIEDKSIPNKLLYELKEGPWPQQFNTDIDISKVHEYNHSIGASISKDPGVTLNHNRKNGQEIKSTTKEWELTVDGSCSTGLGWRYRYTAENLHRRRNFAPGKHSCH</sequence>